<evidence type="ECO:0000313" key="2">
    <source>
        <dbReference type="Proteomes" id="UP000014660"/>
    </source>
</evidence>
<organism evidence="1 2">
    <name type="scientific">Ferroplasma acidarmanus Fer1</name>
    <dbReference type="NCBI Taxonomy" id="333146"/>
    <lineage>
        <taxon>Archaea</taxon>
        <taxon>Methanobacteriati</taxon>
        <taxon>Thermoplasmatota</taxon>
        <taxon>Thermoplasmata</taxon>
        <taxon>Thermoplasmatales</taxon>
        <taxon>Ferroplasmaceae</taxon>
        <taxon>Ferroplasma</taxon>
    </lineage>
</organism>
<reference evidence="1 2" key="1">
    <citation type="journal article" date="2007" name="Proc. Natl. Acad. Sci. U.S.A.">
        <title>Genome dynamics in a natural archaeal population.</title>
        <authorList>
            <person name="Allen E.E."/>
            <person name="Tyson G.W."/>
            <person name="Whitaker R.J."/>
            <person name="Detter J.C."/>
            <person name="Richardson P.M."/>
            <person name="Banfield J.F."/>
        </authorList>
    </citation>
    <scope>NUCLEOTIDE SEQUENCE [LARGE SCALE GENOMIC DNA]</scope>
    <source>
        <strain evidence="2">fer1</strain>
    </source>
</reference>
<dbReference type="HOGENOM" id="CLU_2475849_0_0_2"/>
<dbReference type="AlphaFoldDB" id="S0AQZ1"/>
<accession>S0AQZ1</accession>
<dbReference type="KEGG" id="fac:FACI_IFERC01G0599"/>
<keyword evidence="2" id="KW-1185">Reference proteome</keyword>
<proteinExistence type="predicted"/>
<gene>
    <name evidence="1" type="ORF">FACI_IFERC00001G0599</name>
</gene>
<name>S0AQZ1_FERAC</name>
<dbReference type="EMBL" id="CP004145">
    <property type="protein sequence ID" value="AGO60579.1"/>
    <property type="molecule type" value="Genomic_DNA"/>
</dbReference>
<sequence>MMPSTSDIYSFQKEIPKYYYTEIDAKFTNITRFNAIDIIPIKDFLDSLDYIGYGTTIIVKREGIKKFIDYIERRMENFRKSNQNETR</sequence>
<dbReference type="Proteomes" id="UP000014660">
    <property type="component" value="Chromosome"/>
</dbReference>
<protein>
    <submittedName>
        <fullName evidence="1">Uncharacterized protein</fullName>
    </submittedName>
</protein>
<evidence type="ECO:0000313" key="1">
    <source>
        <dbReference type="EMBL" id="AGO60579.1"/>
    </source>
</evidence>